<feature type="signal peptide" evidence="1">
    <location>
        <begin position="1"/>
        <end position="23"/>
    </location>
</feature>
<dbReference type="Proteomes" id="UP000232587">
    <property type="component" value="Unassembled WGS sequence"/>
</dbReference>
<feature type="chain" id="PRO_5014612016" evidence="1">
    <location>
        <begin position="24"/>
        <end position="389"/>
    </location>
</feature>
<dbReference type="Pfam" id="PF07396">
    <property type="entry name" value="Porin_O_P"/>
    <property type="match status" value="1"/>
</dbReference>
<dbReference type="SUPFAM" id="SSF56935">
    <property type="entry name" value="Porins"/>
    <property type="match status" value="1"/>
</dbReference>
<sequence length="389" mass="41231">MKKTTICVASLSTLVFAAAPAFAKDDVTVDDRGITLETGPIKLNIGGRIHVDAAVFDNPATGESRITDADFRRARVELSGQIGESVRFRVDREFAGNTAGWRNVWLQIEPVKNVVIRGGNFTVPFSSEDLQSSNTIPFAERSLASTLAPGFGLGGSLSAHGNRWSASAGYFTDALDSEDGRTAERGDGVAGRLTFLPVKSGGTMLHFGVAGEHRTFNATESIRFSADAGSKLAPTLMASGGIGDLDNLTAWTGEAAVSFGPVLVQGYATGVKIDRVLGSDLNFNGQTVQASWLITGGRYDYSESQGVFNGPRLRKGKGAVELAARYSRLGLTDGTIAGGDGRAITAGANWYLNRNLRVMVDYTDSHVDFPGIVPSIDNKVGVARLQVSF</sequence>
<dbReference type="InterPro" id="IPR010870">
    <property type="entry name" value="Porin_O/P"/>
</dbReference>
<keyword evidence="1" id="KW-0732">Signal</keyword>
<evidence type="ECO:0000256" key="1">
    <source>
        <dbReference type="SAM" id="SignalP"/>
    </source>
</evidence>
<proteinExistence type="predicted"/>
<organism evidence="2 3">
    <name type="scientific">Novosphingobium kunmingense</name>
    <dbReference type="NCBI Taxonomy" id="1211806"/>
    <lineage>
        <taxon>Bacteria</taxon>
        <taxon>Pseudomonadati</taxon>
        <taxon>Pseudomonadota</taxon>
        <taxon>Alphaproteobacteria</taxon>
        <taxon>Sphingomonadales</taxon>
        <taxon>Sphingomonadaceae</taxon>
        <taxon>Novosphingobium</taxon>
    </lineage>
</organism>
<dbReference type="EMBL" id="PHUF01000004">
    <property type="protein sequence ID" value="PKB14941.1"/>
    <property type="molecule type" value="Genomic_DNA"/>
</dbReference>
<evidence type="ECO:0000313" key="3">
    <source>
        <dbReference type="Proteomes" id="UP000232587"/>
    </source>
</evidence>
<dbReference type="Gene3D" id="2.40.160.10">
    <property type="entry name" value="Porin"/>
    <property type="match status" value="1"/>
</dbReference>
<evidence type="ECO:0000313" key="2">
    <source>
        <dbReference type="EMBL" id="PKB14941.1"/>
    </source>
</evidence>
<reference evidence="2 3" key="1">
    <citation type="submission" date="2017-11" db="EMBL/GenBank/DDBJ databases">
        <title>Genomic Encyclopedia of Type Strains, Phase III (KMG-III): the genomes of soil and plant-associated and newly described type strains.</title>
        <authorList>
            <person name="Whitman W."/>
        </authorList>
    </citation>
    <scope>NUCLEOTIDE SEQUENCE [LARGE SCALE GENOMIC DNA]</scope>
    <source>
        <strain evidence="2 3">CGMCC 1.12274</strain>
    </source>
</reference>
<accession>A0A2N0H7M7</accession>
<name>A0A2N0H7M7_9SPHN</name>
<protein>
    <submittedName>
        <fullName evidence="2">Phosphate-selective porin OprO/OprP</fullName>
    </submittedName>
</protein>
<comment type="caution">
    <text evidence="2">The sequence shown here is derived from an EMBL/GenBank/DDBJ whole genome shotgun (WGS) entry which is preliminary data.</text>
</comment>
<dbReference type="AlphaFoldDB" id="A0A2N0H7M7"/>
<keyword evidence="3" id="KW-1185">Reference proteome</keyword>
<dbReference type="OrthoDB" id="9807854at2"/>
<gene>
    <name evidence="2" type="ORF">B0I00_2543</name>
</gene>
<dbReference type="InterPro" id="IPR023614">
    <property type="entry name" value="Porin_dom_sf"/>
</dbReference>
<dbReference type="RefSeq" id="WP_157812561.1">
    <property type="nucleotide sequence ID" value="NZ_PHUF01000004.1"/>
</dbReference>